<name>A0A2M8EID4_UNCKA</name>
<proteinExistence type="predicted"/>
<protein>
    <submittedName>
        <fullName evidence="1">Uncharacterized protein</fullName>
    </submittedName>
</protein>
<comment type="caution">
    <text evidence="1">The sequence shown here is derived from an EMBL/GenBank/DDBJ whole genome shotgun (WGS) entry which is preliminary data.</text>
</comment>
<dbReference type="EMBL" id="PFSK01000038">
    <property type="protein sequence ID" value="PJC22324.1"/>
    <property type="molecule type" value="Genomic_DNA"/>
</dbReference>
<reference evidence="2" key="1">
    <citation type="submission" date="2017-09" db="EMBL/GenBank/DDBJ databases">
        <title>Depth-based differentiation of microbial function through sediment-hosted aquifers and enrichment of novel symbionts in the deep terrestrial subsurface.</title>
        <authorList>
            <person name="Probst A.J."/>
            <person name="Ladd B."/>
            <person name="Jarett J.K."/>
            <person name="Geller-Mcgrath D.E."/>
            <person name="Sieber C.M.K."/>
            <person name="Emerson J.B."/>
            <person name="Anantharaman K."/>
            <person name="Thomas B.C."/>
            <person name="Malmstrom R."/>
            <person name="Stieglmeier M."/>
            <person name="Klingl A."/>
            <person name="Woyke T."/>
            <person name="Ryan C.M."/>
            <person name="Banfield J.F."/>
        </authorList>
    </citation>
    <scope>NUCLEOTIDE SEQUENCE [LARGE SCALE GENOMIC DNA]</scope>
</reference>
<evidence type="ECO:0000313" key="2">
    <source>
        <dbReference type="Proteomes" id="UP000228781"/>
    </source>
</evidence>
<sequence length="66" mass="7015">MGETDVEEGTLVLIVNVSANTVNFADTAGVSELVGDFAAGQWDSLTLIYAVYGEDSSWVEVSRSNN</sequence>
<organism evidence="1 2">
    <name type="scientific">candidate division WWE3 bacterium CG_4_9_14_0_2_um_filter_48_10</name>
    <dbReference type="NCBI Taxonomy" id="1975078"/>
    <lineage>
        <taxon>Bacteria</taxon>
        <taxon>Katanobacteria</taxon>
    </lineage>
</organism>
<accession>A0A2M8EID4</accession>
<gene>
    <name evidence="1" type="ORF">CO059_02650</name>
</gene>
<dbReference type="Proteomes" id="UP000228781">
    <property type="component" value="Unassembled WGS sequence"/>
</dbReference>
<evidence type="ECO:0000313" key="1">
    <source>
        <dbReference type="EMBL" id="PJC22324.1"/>
    </source>
</evidence>
<dbReference type="AlphaFoldDB" id="A0A2M8EID4"/>